<dbReference type="InterPro" id="IPR006553">
    <property type="entry name" value="Leu-rich_rpt_Cys-con_subtyp"/>
</dbReference>
<dbReference type="Proteomes" id="UP000653305">
    <property type="component" value="Unassembled WGS sequence"/>
</dbReference>
<dbReference type="AlphaFoldDB" id="A0A830BCN2"/>
<accession>A0A830BCN2</accession>
<evidence type="ECO:0000313" key="2">
    <source>
        <dbReference type="Proteomes" id="UP000653305"/>
    </source>
</evidence>
<dbReference type="EMBL" id="BMAC01000092">
    <property type="protein sequence ID" value="GFP84736.1"/>
    <property type="molecule type" value="Genomic_DNA"/>
</dbReference>
<comment type="caution">
    <text evidence="1">The sequence shown here is derived from an EMBL/GenBank/DDBJ whole genome shotgun (WGS) entry which is preliminary data.</text>
</comment>
<dbReference type="InterPro" id="IPR032675">
    <property type="entry name" value="LRR_dom_sf"/>
</dbReference>
<dbReference type="OrthoDB" id="10257471at2759"/>
<proteinExistence type="predicted"/>
<dbReference type="Gene3D" id="3.80.10.10">
    <property type="entry name" value="Ribonuclease Inhibitor"/>
    <property type="match status" value="2"/>
</dbReference>
<organism evidence="1 2">
    <name type="scientific">Phtheirospermum japonicum</name>
    <dbReference type="NCBI Taxonomy" id="374723"/>
    <lineage>
        <taxon>Eukaryota</taxon>
        <taxon>Viridiplantae</taxon>
        <taxon>Streptophyta</taxon>
        <taxon>Embryophyta</taxon>
        <taxon>Tracheophyta</taxon>
        <taxon>Spermatophyta</taxon>
        <taxon>Magnoliopsida</taxon>
        <taxon>eudicotyledons</taxon>
        <taxon>Gunneridae</taxon>
        <taxon>Pentapetalae</taxon>
        <taxon>asterids</taxon>
        <taxon>lamiids</taxon>
        <taxon>Lamiales</taxon>
        <taxon>Orobanchaceae</taxon>
        <taxon>Orobanchaceae incertae sedis</taxon>
        <taxon>Phtheirospermum</taxon>
    </lineage>
</organism>
<dbReference type="PANTHER" id="PTHR13318">
    <property type="entry name" value="PARTNER OF PAIRED, ISOFORM B-RELATED"/>
    <property type="match status" value="1"/>
</dbReference>
<dbReference type="PANTHER" id="PTHR13318:SF101">
    <property type="entry name" value="F-BOX_LRR PROTEIN"/>
    <property type="match status" value="1"/>
</dbReference>
<gene>
    <name evidence="1" type="ORF">PHJA_000617500</name>
</gene>
<evidence type="ECO:0000313" key="1">
    <source>
        <dbReference type="EMBL" id="GFP84736.1"/>
    </source>
</evidence>
<name>A0A830BCN2_9LAMI</name>
<dbReference type="SMART" id="SM00367">
    <property type="entry name" value="LRR_CC"/>
    <property type="match status" value="5"/>
</dbReference>
<dbReference type="GO" id="GO:0019005">
    <property type="term" value="C:SCF ubiquitin ligase complex"/>
    <property type="evidence" value="ECO:0007669"/>
    <property type="project" value="TreeGrafter"/>
</dbReference>
<dbReference type="GO" id="GO:0031146">
    <property type="term" value="P:SCF-dependent proteasomal ubiquitin-dependent protein catabolic process"/>
    <property type="evidence" value="ECO:0007669"/>
    <property type="project" value="TreeGrafter"/>
</dbReference>
<reference evidence="1" key="1">
    <citation type="submission" date="2020-07" db="EMBL/GenBank/DDBJ databases">
        <title>Ethylene signaling mediates host invasion by parasitic plants.</title>
        <authorList>
            <person name="Yoshida S."/>
        </authorList>
    </citation>
    <scope>NUCLEOTIDE SEQUENCE</scope>
    <source>
        <strain evidence="1">Okayama</strain>
    </source>
</reference>
<dbReference type="SUPFAM" id="SSF52047">
    <property type="entry name" value="RNI-like"/>
    <property type="match status" value="1"/>
</dbReference>
<protein>
    <submittedName>
        <fullName evidence="1">F-box/LRR-repeat protein 3</fullName>
    </submittedName>
</protein>
<sequence length="217" mass="23612">MPDYILHSTLARSPNCLPALTTLSLKGAYRLTDVGLRTLASAAPSLKSFDISECPLLTYKGICCMLNLLSLFLMEFDLENSHGVDAMLILPTLLKLERLEVLSLAGIQTVFDDFVSKFVSVNGCRMKELVLADCTELTDLSLEVIGATCSELRAVDLSNLRKLTDVSMGHLANVCPAIEILKVCRSGLSDEAIAAYLDLCGESLKDMSLNNITQVTF</sequence>
<keyword evidence="2" id="KW-1185">Reference proteome</keyword>